<dbReference type="InterPro" id="IPR043001">
    <property type="entry name" value="IP5_2-K_N_lobe"/>
</dbReference>
<keyword evidence="3" id="KW-0175">Coiled coil</keyword>
<reference evidence="4" key="1">
    <citation type="submission" date="2023-07" db="EMBL/GenBank/DDBJ databases">
        <title>Chromosome-level genome assembly of Artemia franciscana.</title>
        <authorList>
            <person name="Jo E."/>
        </authorList>
    </citation>
    <scope>NUCLEOTIDE SEQUENCE</scope>
    <source>
        <tissue evidence="4">Whole body</tissue>
    </source>
</reference>
<accession>A0AA88HP38</accession>
<protein>
    <recommendedName>
        <fullName evidence="2">Inositol-pentakisphosphate 2-kinase</fullName>
        <ecNumber evidence="2">2.7.1.158</ecNumber>
    </recommendedName>
</protein>
<comment type="function">
    <text evidence="2">Phosphorylates Ins(1,3,4,5,6)P5 at position 2 to form Ins(1,2,3,4,5,6)P6 (InsP6 or phytate).</text>
</comment>
<dbReference type="Gene3D" id="3.30.200.110">
    <property type="entry name" value="Inositol-pentakisphosphate 2-kinase, N-lobe"/>
    <property type="match status" value="1"/>
</dbReference>
<keyword evidence="2" id="KW-0808">Transferase</keyword>
<evidence type="ECO:0000256" key="3">
    <source>
        <dbReference type="SAM" id="Coils"/>
    </source>
</evidence>
<comment type="caution">
    <text evidence="4">The sequence shown here is derived from an EMBL/GenBank/DDBJ whole genome shotgun (WGS) entry which is preliminary data.</text>
</comment>
<dbReference type="EC" id="2.7.1.158" evidence="2"/>
<organism evidence="4 5">
    <name type="scientific">Artemia franciscana</name>
    <name type="common">Brine shrimp</name>
    <name type="synonym">Artemia sanfranciscana</name>
    <dbReference type="NCBI Taxonomy" id="6661"/>
    <lineage>
        <taxon>Eukaryota</taxon>
        <taxon>Metazoa</taxon>
        <taxon>Ecdysozoa</taxon>
        <taxon>Arthropoda</taxon>
        <taxon>Crustacea</taxon>
        <taxon>Branchiopoda</taxon>
        <taxon>Anostraca</taxon>
        <taxon>Artemiidae</taxon>
        <taxon>Artemia</taxon>
    </lineage>
</organism>
<evidence type="ECO:0000256" key="1">
    <source>
        <dbReference type="ARBA" id="ARBA00007229"/>
    </source>
</evidence>
<dbReference type="GO" id="GO:0035299">
    <property type="term" value="F:inositol-1,3,4,5,6-pentakisphosphate 2-kinase activity"/>
    <property type="evidence" value="ECO:0007669"/>
    <property type="project" value="UniProtKB-EC"/>
</dbReference>
<keyword evidence="5" id="KW-1185">Reference proteome</keyword>
<comment type="catalytic activity">
    <reaction evidence="2">
        <text>1D-myo-inositol 1,3,4,5,6-pentakisphosphate + ATP = 1D-myo-inositol hexakisphosphate + ADP + H(+)</text>
        <dbReference type="Rhea" id="RHEA:20313"/>
        <dbReference type="ChEBI" id="CHEBI:15378"/>
        <dbReference type="ChEBI" id="CHEBI:30616"/>
        <dbReference type="ChEBI" id="CHEBI:57733"/>
        <dbReference type="ChEBI" id="CHEBI:58130"/>
        <dbReference type="ChEBI" id="CHEBI:456216"/>
        <dbReference type="EC" id="2.7.1.158"/>
    </reaction>
</comment>
<keyword evidence="2" id="KW-0067">ATP-binding</keyword>
<keyword evidence="2" id="KW-0418">Kinase</keyword>
<comment type="domain">
    <text evidence="2">The EXKPK motif is conserved in inositol-pentakisphosphate 2-kinases of both family 1 and 2.</text>
</comment>
<proteinExistence type="inferred from homology"/>
<dbReference type="InterPro" id="IPR009286">
    <property type="entry name" value="Ins_P5_2-kin"/>
</dbReference>
<evidence type="ECO:0000313" key="4">
    <source>
        <dbReference type="EMBL" id="KAK2709157.1"/>
    </source>
</evidence>
<name>A0AA88HP38_ARTSF</name>
<dbReference type="Pfam" id="PF06090">
    <property type="entry name" value="Ins_P5_2-kin"/>
    <property type="match status" value="1"/>
</dbReference>
<keyword evidence="2" id="KW-0547">Nucleotide-binding</keyword>
<comment type="similarity">
    <text evidence="1">Belongs to the IPK1 type 2 family.</text>
</comment>
<dbReference type="EMBL" id="JAVRJZ010000017">
    <property type="protein sequence ID" value="KAK2709157.1"/>
    <property type="molecule type" value="Genomic_DNA"/>
</dbReference>
<dbReference type="Proteomes" id="UP001187531">
    <property type="component" value="Unassembled WGS sequence"/>
</dbReference>
<dbReference type="AlphaFoldDB" id="A0AA88HP38"/>
<gene>
    <name evidence="4" type="ORF">QYM36_012975</name>
</gene>
<sequence length="172" mass="19497">MVVEFLESDLSQMQKDAEKQNARNDHINSEKIPKFFLVGKEWEYRGEGNGSIVLSLPKDKIIIRITKVGDNEQMSFRDSIEVKNMIPNPAYPIGTLKETMERLVFSENVIGKLLEGSLVKKGTIYHMEPSEIQKLSAILDPIRPDSNECGHSGYLVCDADFEAQNAQLQLKR</sequence>
<feature type="coiled-coil region" evidence="3">
    <location>
        <begin position="3"/>
        <end position="30"/>
    </location>
</feature>
<dbReference type="GO" id="GO:0005524">
    <property type="term" value="F:ATP binding"/>
    <property type="evidence" value="ECO:0007669"/>
    <property type="project" value="UniProtKB-KW"/>
</dbReference>
<evidence type="ECO:0000256" key="2">
    <source>
        <dbReference type="RuleBase" id="RU364126"/>
    </source>
</evidence>
<evidence type="ECO:0000313" key="5">
    <source>
        <dbReference type="Proteomes" id="UP001187531"/>
    </source>
</evidence>